<evidence type="ECO:0000313" key="2">
    <source>
        <dbReference type="EMBL" id="KHD74745.1"/>
    </source>
</evidence>
<dbReference type="RefSeq" id="WP_043528892.1">
    <property type="nucleotide sequence ID" value="NZ_BAABKU010000011.1"/>
</dbReference>
<keyword evidence="3" id="KW-1185">Reference proteome</keyword>
<evidence type="ECO:0000313" key="1">
    <source>
        <dbReference type="EMBL" id="KHD73066.1"/>
    </source>
</evidence>
<protein>
    <submittedName>
        <fullName evidence="2">Uncharacterized protein</fullName>
    </submittedName>
</protein>
<organism evidence="2 3">
    <name type="scientific">Actinoplanes utahensis</name>
    <dbReference type="NCBI Taxonomy" id="1869"/>
    <lineage>
        <taxon>Bacteria</taxon>
        <taxon>Bacillati</taxon>
        <taxon>Actinomycetota</taxon>
        <taxon>Actinomycetes</taxon>
        <taxon>Micromonosporales</taxon>
        <taxon>Micromonosporaceae</taxon>
        <taxon>Actinoplanes</taxon>
    </lineage>
</organism>
<sequence>MARIENYGNDQPTEQDAVKALADLVGPQMAEGLWTLSVQALGLRRPIATPADLRRVAEHVMEVGELSRVAGRSLKVRIITYEALARTVKA</sequence>
<gene>
    <name evidence="2" type="ORF">MB27_26910</name>
    <name evidence="1" type="ORF">MB27_36090</name>
</gene>
<accession>A0A0A6UFD8</accession>
<dbReference type="EMBL" id="JRTT01000133">
    <property type="protein sequence ID" value="KHD73066.1"/>
    <property type="molecule type" value="Genomic_DNA"/>
</dbReference>
<evidence type="ECO:0000313" key="3">
    <source>
        <dbReference type="Proteomes" id="UP000054537"/>
    </source>
</evidence>
<dbReference type="AlphaFoldDB" id="A0A0A6UFD8"/>
<dbReference type="OrthoDB" id="3296088at2"/>
<dbReference type="Proteomes" id="UP000054537">
    <property type="component" value="Unassembled WGS sequence"/>
</dbReference>
<proteinExistence type="predicted"/>
<reference evidence="2 3" key="1">
    <citation type="submission" date="2014-10" db="EMBL/GenBank/DDBJ databases">
        <title>Draft genome sequence of Actinoplanes utahensis NRRL 12052.</title>
        <authorList>
            <person name="Velasco-Bucheli B."/>
            <person name="del Cerro C."/>
            <person name="Hormigo D."/>
            <person name="Garcia J.L."/>
            <person name="Acebal C."/>
            <person name="Arroyo M."/>
            <person name="de la Mata I."/>
        </authorList>
    </citation>
    <scope>NUCLEOTIDE SEQUENCE [LARGE SCALE GENOMIC DNA]</scope>
    <source>
        <strain evidence="2 3">NRRL 12052</strain>
    </source>
</reference>
<dbReference type="STRING" id="1869.MB27_26910"/>
<name>A0A0A6UFD8_ACTUT</name>
<dbReference type="EMBL" id="JRTT01000037">
    <property type="protein sequence ID" value="KHD74745.1"/>
    <property type="molecule type" value="Genomic_DNA"/>
</dbReference>
<comment type="caution">
    <text evidence="2">The sequence shown here is derived from an EMBL/GenBank/DDBJ whole genome shotgun (WGS) entry which is preliminary data.</text>
</comment>